<feature type="domain" description="Amidase" evidence="8">
    <location>
        <begin position="100"/>
        <end position="553"/>
    </location>
</feature>
<protein>
    <recommendedName>
        <fullName evidence="7">Glutamyl-tRNA(Gln) amidotransferase subunit A, mitochondrial</fullName>
        <shortName evidence="7">Glu-AdT subunit A</shortName>
        <ecNumber evidence="7">6.3.5.7</ecNumber>
    </recommendedName>
</protein>
<dbReference type="EC" id="6.3.5.7" evidence="7"/>
<dbReference type="GeneID" id="17085555"/>
<feature type="active site" description="Charge relay system" evidence="7">
    <location>
        <position position="230"/>
    </location>
</feature>
<dbReference type="GO" id="GO:0070681">
    <property type="term" value="P:glutaminyl-tRNAGln biosynthesis via transamidation"/>
    <property type="evidence" value="ECO:0007669"/>
    <property type="project" value="UniProtKB-UniRule"/>
</dbReference>
<comment type="subunit">
    <text evidence="7">Subunit of the heterotrimeric GatCAB amidotransferase (AdT) complex, composed of A, B and C subunits.</text>
</comment>
<dbReference type="Proteomes" id="UP000030680">
    <property type="component" value="Unassembled WGS sequence"/>
</dbReference>
<evidence type="ECO:0000256" key="6">
    <source>
        <dbReference type="ARBA" id="ARBA00047407"/>
    </source>
</evidence>
<reference evidence="10" key="1">
    <citation type="journal article" date="2013" name="Science">
        <title>Gene transfer from bacteria and archaea facilitated evolution of an extremophilic eukaryote.</title>
        <authorList>
            <person name="Schonknecht G."/>
            <person name="Chen W.H."/>
            <person name="Ternes C.M."/>
            <person name="Barbier G.G."/>
            <person name="Shrestha R.P."/>
            <person name="Stanke M."/>
            <person name="Brautigam A."/>
            <person name="Baker B.J."/>
            <person name="Banfield J.F."/>
            <person name="Garavito R.M."/>
            <person name="Carr K."/>
            <person name="Wilkerson C."/>
            <person name="Rensing S.A."/>
            <person name="Gagneul D."/>
            <person name="Dickenson N.E."/>
            <person name="Oesterhelt C."/>
            <person name="Lercher M.J."/>
            <person name="Weber A.P."/>
        </authorList>
    </citation>
    <scope>NUCLEOTIDE SEQUENCE [LARGE SCALE GENOMIC DNA]</scope>
    <source>
        <strain evidence="10">074W</strain>
    </source>
</reference>
<proteinExistence type="inferred from homology"/>
<accession>M2XT24</accession>
<dbReference type="RefSeq" id="XP_005703109.1">
    <property type="nucleotide sequence ID" value="XM_005703052.1"/>
</dbReference>
<dbReference type="InterPro" id="IPR000120">
    <property type="entry name" value="Amidase"/>
</dbReference>
<feature type="active site" description="Acyl-ester intermediate" evidence="7">
    <location>
        <position position="254"/>
    </location>
</feature>
<keyword evidence="7" id="KW-0496">Mitochondrion</keyword>
<dbReference type="KEGG" id="gsl:Gasu_58220"/>
<evidence type="ECO:0000256" key="7">
    <source>
        <dbReference type="HAMAP-Rule" id="MF_03150"/>
    </source>
</evidence>
<dbReference type="Pfam" id="PF01425">
    <property type="entry name" value="Amidase"/>
    <property type="match status" value="1"/>
</dbReference>
<dbReference type="GO" id="GO:0016740">
    <property type="term" value="F:transferase activity"/>
    <property type="evidence" value="ECO:0007669"/>
    <property type="project" value="UniProtKB-KW"/>
</dbReference>
<comment type="subcellular location">
    <subcellularLocation>
        <location evidence="7">Mitochondrion</location>
    </subcellularLocation>
</comment>
<dbReference type="Gene3D" id="3.90.1300.10">
    <property type="entry name" value="Amidase signature (AS) domain"/>
    <property type="match status" value="1"/>
</dbReference>
<dbReference type="PANTHER" id="PTHR11895">
    <property type="entry name" value="TRANSAMIDASE"/>
    <property type="match status" value="1"/>
</dbReference>
<dbReference type="GO" id="GO:0032543">
    <property type="term" value="P:mitochondrial translation"/>
    <property type="evidence" value="ECO:0007669"/>
    <property type="project" value="UniProtKB-UniRule"/>
</dbReference>
<dbReference type="PANTHER" id="PTHR11895:SF7">
    <property type="entry name" value="GLUTAMYL-TRNA(GLN) AMIDOTRANSFERASE SUBUNIT A, MITOCHONDRIAL"/>
    <property type="match status" value="1"/>
</dbReference>
<dbReference type="OMA" id="QPASYCG"/>
<name>M2XT24_GALSU</name>
<evidence type="ECO:0000259" key="8">
    <source>
        <dbReference type="Pfam" id="PF01425"/>
    </source>
</evidence>
<dbReference type="Gramene" id="EME26589">
    <property type="protein sequence ID" value="EME26589"/>
    <property type="gene ID" value="Gasu_58220"/>
</dbReference>
<dbReference type="STRING" id="130081.M2XT24"/>
<dbReference type="InterPro" id="IPR036928">
    <property type="entry name" value="AS_sf"/>
</dbReference>
<dbReference type="PROSITE" id="PS00571">
    <property type="entry name" value="AMIDASES"/>
    <property type="match status" value="1"/>
</dbReference>
<organism evidence="9 10">
    <name type="scientific">Galdieria sulphuraria</name>
    <name type="common">Red alga</name>
    <dbReference type="NCBI Taxonomy" id="130081"/>
    <lineage>
        <taxon>Eukaryota</taxon>
        <taxon>Rhodophyta</taxon>
        <taxon>Bangiophyceae</taxon>
        <taxon>Galdieriales</taxon>
        <taxon>Galdieriaceae</taxon>
        <taxon>Galdieria</taxon>
    </lineage>
</organism>
<dbReference type="GO" id="GO:0005739">
    <property type="term" value="C:mitochondrion"/>
    <property type="evidence" value="ECO:0007669"/>
    <property type="project" value="UniProtKB-SubCell"/>
</dbReference>
<evidence type="ECO:0000256" key="1">
    <source>
        <dbReference type="ARBA" id="ARBA00008069"/>
    </source>
</evidence>
<keyword evidence="10" id="KW-1185">Reference proteome</keyword>
<dbReference type="SUPFAM" id="SSF75304">
    <property type="entry name" value="Amidase signature (AS) enzymes"/>
    <property type="match status" value="1"/>
</dbReference>
<keyword evidence="9" id="KW-0808">Transferase</keyword>
<evidence type="ECO:0000256" key="3">
    <source>
        <dbReference type="ARBA" id="ARBA00022741"/>
    </source>
</evidence>
<dbReference type="eggNOG" id="KOG1211">
    <property type="taxonomic scope" value="Eukaryota"/>
</dbReference>
<sequence>MFWRTLAIESTFFFCPTCRIIVVQNGRWIRHKRTCFQRSPLSRLYCQTTKVSNIVKASSFLPSPPADFLHRNKKQLADVENSTILSIAETFKRGEWKAVDVVIEYLNRIHEMDKLLGAFLTVDAERALQKAQLLDEKWKNGEHLGPLAAVPVAVKDNLCTKGLLTTAGSRILENFIPRYDATTVSRLEAADAIVVGKTNMDEFGMGSSTELSGFHPSKNPWDPSRVCGGSSGGSAAAVASGMAPFALGSDTGGSIRQPASFCGVCGLKPTYGKVSRFGLVAFSSSLDTVGPMASSVIELATIFQVLAGHDSMDSTSLSDKVPCYTDMLQEKGALDLKGITLGVVYDERMLSLEGFRNINGTGVEDLMRCFQESIRVLTHLNVKVVPISLSFLEEALAAYYVIAPSEASSNLARYDGVRFGIRQYASHISELYQKSRGMGLGSEVKRRILTGTFALSTGYYDAYYRKALQVRQLISQQFENLFQQLDIIVCPTTPCAAFELGEKMEDPVKMYMEDLLTIPASLAGLPAVSIPMGFDSDHMPLGLQLIGNRQREDILFRVGHAFQLATNWHRHRPLIYRNYVSTTDTTTHNTSLPS</sequence>
<evidence type="ECO:0000256" key="2">
    <source>
        <dbReference type="ARBA" id="ARBA00022598"/>
    </source>
</evidence>
<evidence type="ECO:0000313" key="9">
    <source>
        <dbReference type="EMBL" id="EME26589.1"/>
    </source>
</evidence>
<evidence type="ECO:0000256" key="4">
    <source>
        <dbReference type="ARBA" id="ARBA00022840"/>
    </source>
</evidence>
<comment type="similarity">
    <text evidence="1 7">Belongs to the amidase family. GatA subfamily.</text>
</comment>
<keyword evidence="2 7" id="KW-0436">Ligase</keyword>
<feature type="active site" description="Charge relay system" evidence="7">
    <location>
        <position position="155"/>
    </location>
</feature>
<dbReference type="GO" id="GO:0005524">
    <property type="term" value="F:ATP binding"/>
    <property type="evidence" value="ECO:0007669"/>
    <property type="project" value="UniProtKB-KW"/>
</dbReference>
<dbReference type="NCBIfam" id="TIGR00132">
    <property type="entry name" value="gatA"/>
    <property type="match status" value="1"/>
</dbReference>
<dbReference type="OrthoDB" id="421993at2759"/>
<comment type="catalytic activity">
    <reaction evidence="6 7">
        <text>L-glutamyl-tRNA(Gln) + L-glutamine + ATP + H2O = L-glutaminyl-tRNA(Gln) + L-glutamate + ADP + phosphate + H(+)</text>
        <dbReference type="Rhea" id="RHEA:17521"/>
        <dbReference type="Rhea" id="RHEA-COMP:9681"/>
        <dbReference type="Rhea" id="RHEA-COMP:9684"/>
        <dbReference type="ChEBI" id="CHEBI:15377"/>
        <dbReference type="ChEBI" id="CHEBI:15378"/>
        <dbReference type="ChEBI" id="CHEBI:29985"/>
        <dbReference type="ChEBI" id="CHEBI:30616"/>
        <dbReference type="ChEBI" id="CHEBI:43474"/>
        <dbReference type="ChEBI" id="CHEBI:58359"/>
        <dbReference type="ChEBI" id="CHEBI:78520"/>
        <dbReference type="ChEBI" id="CHEBI:78521"/>
        <dbReference type="ChEBI" id="CHEBI:456216"/>
        <dbReference type="EC" id="6.3.5.7"/>
    </reaction>
</comment>
<dbReference type="AlphaFoldDB" id="M2XT24"/>
<keyword evidence="4 7" id="KW-0067">ATP-binding</keyword>
<dbReference type="InterPro" id="IPR020556">
    <property type="entry name" value="Amidase_CS"/>
</dbReference>
<dbReference type="InterPro" id="IPR023631">
    <property type="entry name" value="Amidase_dom"/>
</dbReference>
<dbReference type="GO" id="GO:0050567">
    <property type="term" value="F:glutaminyl-tRNA synthase (glutamine-hydrolyzing) activity"/>
    <property type="evidence" value="ECO:0007669"/>
    <property type="project" value="UniProtKB-UniRule"/>
</dbReference>
<comment type="function">
    <text evidence="7">Allows the formation of correctly charged Gln-tRNA(Gln) through the transamidation of misacylated Glu-tRNA(Gln) in the mitochondria. The reaction takes place in the presence of glutamine and ATP through an activated gamma-phospho-Glu-tRNA(Gln).</text>
</comment>
<dbReference type="GO" id="GO:0030956">
    <property type="term" value="C:glutamyl-tRNA(Gln) amidotransferase complex"/>
    <property type="evidence" value="ECO:0007669"/>
    <property type="project" value="UniProtKB-UniRule"/>
</dbReference>
<keyword evidence="5 7" id="KW-0648">Protein biosynthesis</keyword>
<dbReference type="HAMAP" id="MF_00120">
    <property type="entry name" value="GatA"/>
    <property type="match status" value="1"/>
</dbReference>
<evidence type="ECO:0000313" key="10">
    <source>
        <dbReference type="Proteomes" id="UP000030680"/>
    </source>
</evidence>
<dbReference type="InterPro" id="IPR004412">
    <property type="entry name" value="GatA"/>
</dbReference>
<evidence type="ECO:0000256" key="5">
    <source>
        <dbReference type="ARBA" id="ARBA00022917"/>
    </source>
</evidence>
<keyword evidence="3 7" id="KW-0547">Nucleotide-binding</keyword>
<gene>
    <name evidence="9" type="ORF">Gasu_58220</name>
</gene>
<dbReference type="EMBL" id="KB454546">
    <property type="protein sequence ID" value="EME26589.1"/>
    <property type="molecule type" value="Genomic_DNA"/>
</dbReference>